<dbReference type="CDD" id="cd00885">
    <property type="entry name" value="cinA"/>
    <property type="match status" value="1"/>
</dbReference>
<dbReference type="InterPro" id="IPR008136">
    <property type="entry name" value="CinA_C"/>
</dbReference>
<dbReference type="NCBIfam" id="TIGR00200">
    <property type="entry name" value="cinA_nterm"/>
    <property type="match status" value="1"/>
</dbReference>
<dbReference type="RefSeq" id="WP_068824222.1">
    <property type="nucleotide sequence ID" value="NZ_CP014224.1"/>
</dbReference>
<dbReference type="EMBL" id="CP014224">
    <property type="protein sequence ID" value="ANW95118.1"/>
    <property type="molecule type" value="Genomic_DNA"/>
</dbReference>
<evidence type="ECO:0000259" key="2">
    <source>
        <dbReference type="SMART" id="SM00852"/>
    </source>
</evidence>
<dbReference type="Pfam" id="PF02464">
    <property type="entry name" value="CinA"/>
    <property type="match status" value="1"/>
</dbReference>
<dbReference type="SMART" id="SM00852">
    <property type="entry name" value="MoCF_biosynth"/>
    <property type="match status" value="1"/>
</dbReference>
<evidence type="ECO:0000313" key="3">
    <source>
        <dbReference type="EMBL" id="ANW95118.1"/>
    </source>
</evidence>
<dbReference type="InterPro" id="IPR008135">
    <property type="entry name" value="Competence-induced_CinA"/>
</dbReference>
<dbReference type="OrthoDB" id="9801454at2"/>
<sequence length="414" mass="45420">MKASVITIGDEILIGQVLDTNSQWIANKLHVLGVELVETVSISDTQEAIVNGIDHALSVADLIIVTGGLGPTKDDITKYTLVDYFNDELVLHSEVLEDIKARFKKRGIHFSELNKTQAMLPKKATILPNKLGTAAGMWFEENGKIVISLPGVPFEMKGLIDAEVLPRLKKIGGFPSQVYETYVLYGVGESNAADMLSHFENNLPSFIKLAYLPSPGRLRLRLTGVHQDKFLLEKSIQQLGKELMLVFKDESIIQGDLSYVDFLHQYLTEHKETLSVAESCTGGRIASDLTEKSGASTFFLGGVVAYNALLKQNILGVSKNTIAKFSVVSKEVAQEMVLGIQRLTGSKYAIATTGNAGPSTDDTDEEVGVVFIAIATQNQVIVEQFNFGQPREKVVEQAKNKAFEMLSKEILKNQ</sequence>
<dbReference type="Pfam" id="PF00994">
    <property type="entry name" value="MoCF_biosynth"/>
    <property type="match status" value="1"/>
</dbReference>
<dbReference type="Proteomes" id="UP000092967">
    <property type="component" value="Chromosome"/>
</dbReference>
<accession>A0A1B1Y2Z8</accession>
<keyword evidence="4" id="KW-1185">Reference proteome</keyword>
<dbReference type="InterPro" id="IPR050101">
    <property type="entry name" value="CinA"/>
</dbReference>
<evidence type="ECO:0000313" key="4">
    <source>
        <dbReference type="Proteomes" id="UP000092967"/>
    </source>
</evidence>
<dbReference type="PIRSF" id="PIRSF006728">
    <property type="entry name" value="CinA"/>
    <property type="match status" value="1"/>
</dbReference>
<dbReference type="STRING" id="1790137.AXE80_01875"/>
<dbReference type="AlphaFoldDB" id="A0A1B1Y2Z8"/>
<proteinExistence type="inferred from homology"/>
<name>A0A1B1Y2Z8_9FLAO</name>
<dbReference type="NCBIfam" id="TIGR00199">
    <property type="entry name" value="PncC_domain"/>
    <property type="match status" value="1"/>
</dbReference>
<dbReference type="InterPro" id="IPR036653">
    <property type="entry name" value="CinA-like_C"/>
</dbReference>
<feature type="domain" description="MoaB/Mog" evidence="2">
    <location>
        <begin position="4"/>
        <end position="170"/>
    </location>
</feature>
<dbReference type="InterPro" id="IPR001453">
    <property type="entry name" value="MoaB/Mog_dom"/>
</dbReference>
<dbReference type="PANTHER" id="PTHR13939">
    <property type="entry name" value="NICOTINAMIDE-NUCLEOTIDE AMIDOHYDROLASE PNCC"/>
    <property type="match status" value="1"/>
</dbReference>
<dbReference type="Gene3D" id="3.90.950.20">
    <property type="entry name" value="CinA-like"/>
    <property type="match status" value="1"/>
</dbReference>
<gene>
    <name evidence="3" type="ORF">AXE80_01875</name>
</gene>
<dbReference type="HAMAP" id="MF_00226_B">
    <property type="entry name" value="CinA_B"/>
    <property type="match status" value="1"/>
</dbReference>
<dbReference type="SUPFAM" id="SSF53218">
    <property type="entry name" value="Molybdenum cofactor biosynthesis proteins"/>
    <property type="match status" value="1"/>
</dbReference>
<dbReference type="SUPFAM" id="SSF142433">
    <property type="entry name" value="CinA-like"/>
    <property type="match status" value="1"/>
</dbReference>
<evidence type="ECO:0000256" key="1">
    <source>
        <dbReference type="HAMAP-Rule" id="MF_00226"/>
    </source>
</evidence>
<comment type="similarity">
    <text evidence="1">Belongs to the CinA family.</text>
</comment>
<dbReference type="KEGG" id="wfu:AXE80_01875"/>
<dbReference type="PANTHER" id="PTHR13939:SF0">
    <property type="entry name" value="NMN AMIDOHYDROLASE-LIKE PROTEIN YFAY"/>
    <property type="match status" value="1"/>
</dbReference>
<reference evidence="3 4" key="1">
    <citation type="submission" date="2016-02" db="EMBL/GenBank/DDBJ databases">
        <authorList>
            <person name="Wen L."/>
            <person name="He K."/>
            <person name="Yang H."/>
        </authorList>
    </citation>
    <scope>NUCLEOTIDE SEQUENCE [LARGE SCALE GENOMIC DNA]</scope>
    <source>
        <strain evidence="3 4">CZ1127</strain>
    </source>
</reference>
<dbReference type="Gene3D" id="3.40.980.10">
    <property type="entry name" value="MoaB/Mog-like domain"/>
    <property type="match status" value="1"/>
</dbReference>
<organism evidence="3 4">
    <name type="scientific">Wenyingzhuangia fucanilytica</name>
    <dbReference type="NCBI Taxonomy" id="1790137"/>
    <lineage>
        <taxon>Bacteria</taxon>
        <taxon>Pseudomonadati</taxon>
        <taxon>Bacteroidota</taxon>
        <taxon>Flavobacteriia</taxon>
        <taxon>Flavobacteriales</taxon>
        <taxon>Flavobacteriaceae</taxon>
        <taxon>Wenyingzhuangia</taxon>
    </lineage>
</organism>
<protein>
    <recommendedName>
        <fullName evidence="1">CinA-like protein</fullName>
    </recommendedName>
</protein>
<dbReference type="InterPro" id="IPR036425">
    <property type="entry name" value="MoaB/Mog-like_dom_sf"/>
</dbReference>